<dbReference type="FunCoup" id="D1C967">
    <property type="interactions" value="2"/>
</dbReference>
<dbReference type="SUPFAM" id="SSF54593">
    <property type="entry name" value="Glyoxalase/Bleomycin resistance protein/Dihydroxybiphenyl dioxygenase"/>
    <property type="match status" value="1"/>
</dbReference>
<keyword evidence="2" id="KW-0560">Oxidoreductase</keyword>
<dbReference type="InterPro" id="IPR004360">
    <property type="entry name" value="Glyas_Fos-R_dOase_dom"/>
</dbReference>
<dbReference type="Pfam" id="PF00903">
    <property type="entry name" value="Glyoxalase"/>
    <property type="match status" value="1"/>
</dbReference>
<sequence length="130" mass="14686">MRKGSLMIAYVHSATIIVSDQEKALDFYVNTLGFEKVFDNQLDPNMRFVTVVPPGAQTQVALGLPSWYEDGRKPGGYTGISLITRDIDEAYKTLTERGVTFTKPPEMMPWGQRATWFSDPDGNQFFLVEE</sequence>
<organism evidence="2 3">
    <name type="scientific">Sphaerobacter thermophilus (strain ATCC 49802 / DSM 20745 / KCCM 41009 / NCIMB 13125 / S 6022)</name>
    <dbReference type="NCBI Taxonomy" id="479434"/>
    <lineage>
        <taxon>Bacteria</taxon>
        <taxon>Pseudomonadati</taxon>
        <taxon>Thermomicrobiota</taxon>
        <taxon>Thermomicrobia</taxon>
        <taxon>Sphaerobacterales</taxon>
        <taxon>Sphaerobacterineae</taxon>
        <taxon>Sphaerobacteraceae</taxon>
        <taxon>Sphaerobacter</taxon>
    </lineage>
</organism>
<reference evidence="3" key="1">
    <citation type="submission" date="2009-11" db="EMBL/GenBank/DDBJ databases">
        <title>The complete chromosome 2 of Sphaerobacter thermophilus DSM 20745.</title>
        <authorList>
            <person name="Lucas S."/>
            <person name="Copeland A."/>
            <person name="Lapidus A."/>
            <person name="Glavina del Rio T."/>
            <person name="Dalin E."/>
            <person name="Tice H."/>
            <person name="Bruce D."/>
            <person name="Goodwin L."/>
            <person name="Pitluck S."/>
            <person name="Kyrpides N."/>
            <person name="Mavromatis K."/>
            <person name="Ivanova N."/>
            <person name="Mikhailova N."/>
            <person name="LaButti K.M."/>
            <person name="Clum A."/>
            <person name="Sun H.I."/>
            <person name="Brettin T."/>
            <person name="Detter J.C."/>
            <person name="Han C."/>
            <person name="Larimer F."/>
            <person name="Land M."/>
            <person name="Hauser L."/>
            <person name="Markowitz V."/>
            <person name="Cheng J.F."/>
            <person name="Hugenholtz P."/>
            <person name="Woyke T."/>
            <person name="Wu D."/>
            <person name="Steenblock K."/>
            <person name="Schneider S."/>
            <person name="Pukall R."/>
            <person name="Goeker M."/>
            <person name="Klenk H.P."/>
            <person name="Eisen J.A."/>
        </authorList>
    </citation>
    <scope>NUCLEOTIDE SEQUENCE [LARGE SCALE GENOMIC DNA]</scope>
    <source>
        <strain evidence="3">ATCC 49802 / DSM 20745 / S 6022</strain>
    </source>
</reference>
<evidence type="ECO:0000313" key="3">
    <source>
        <dbReference type="Proteomes" id="UP000002027"/>
    </source>
</evidence>
<gene>
    <name evidence="2" type="ordered locus">Sthe_2956</name>
</gene>
<dbReference type="PANTHER" id="PTHR36437:SF2">
    <property type="entry name" value="GLYOXALASE_BLEOMYCIN RESISTANCE PROTEIN_DIOXYGENASE"/>
    <property type="match status" value="1"/>
</dbReference>
<dbReference type="PANTHER" id="PTHR36437">
    <property type="entry name" value="GLYOXALASE/BLEOMYCIN RESISTANCE PROTEIN/DIOXYGENASE"/>
    <property type="match status" value="1"/>
</dbReference>
<dbReference type="Proteomes" id="UP000002027">
    <property type="component" value="Chromosome 2"/>
</dbReference>
<name>D1C967_SPHTD</name>
<dbReference type="Gene3D" id="3.10.180.10">
    <property type="entry name" value="2,3-Dihydroxybiphenyl 1,2-Dioxygenase, domain 1"/>
    <property type="match status" value="1"/>
</dbReference>
<keyword evidence="2" id="KW-0223">Dioxygenase</keyword>
<dbReference type="SMR" id="D1C967"/>
<dbReference type="PROSITE" id="PS51819">
    <property type="entry name" value="VOC"/>
    <property type="match status" value="1"/>
</dbReference>
<reference evidence="4" key="3">
    <citation type="submission" date="2012-09" db="PDB data bank">
        <title>Crystal structure of member of Glyoxalase/bleomycin resistance protein/dioxygenase superfamily from Sphaerobacter thermophilus DSM 20745.</title>
        <authorList>
            <person name="Nocek B."/>
            <person name="Hatzos-Skintges C."/>
            <person name="Jedrzejczak R."/>
            <person name="Joachimiak A."/>
        </authorList>
    </citation>
    <scope>X-RAY CRYSTALLOGRAPHY (1.45 ANGSTROMS)</scope>
</reference>
<dbReference type="HOGENOM" id="CLU_046006_10_4_0"/>
<dbReference type="EMBL" id="CP001824">
    <property type="protein sequence ID" value="ACZ40360.1"/>
    <property type="molecule type" value="Genomic_DNA"/>
</dbReference>
<dbReference type="GO" id="GO:0051213">
    <property type="term" value="F:dioxygenase activity"/>
    <property type="evidence" value="ECO:0007669"/>
    <property type="project" value="UniProtKB-KW"/>
</dbReference>
<keyword evidence="4" id="KW-0002">3D-structure</keyword>
<accession>D1C967</accession>
<feature type="domain" description="VOC" evidence="1">
    <location>
        <begin position="10"/>
        <end position="130"/>
    </location>
</feature>
<evidence type="ECO:0000313" key="2">
    <source>
        <dbReference type="EMBL" id="ACZ40360.1"/>
    </source>
</evidence>
<dbReference type="eggNOG" id="COG0346">
    <property type="taxonomic scope" value="Bacteria"/>
</dbReference>
<proteinExistence type="evidence at protein level"/>
<dbReference type="EvolutionaryTrace" id="D1C967"/>
<dbReference type="STRING" id="479434.Sthe_2956"/>
<dbReference type="AlphaFoldDB" id="D1C967"/>
<dbReference type="CDD" id="cd07263">
    <property type="entry name" value="VOC_like"/>
    <property type="match status" value="1"/>
</dbReference>
<evidence type="ECO:0007829" key="4">
    <source>
        <dbReference type="PDB" id="4HC5"/>
    </source>
</evidence>
<dbReference type="PDBsum" id="4HC5"/>
<dbReference type="KEGG" id="sti:Sthe_2956"/>
<evidence type="ECO:0000259" key="1">
    <source>
        <dbReference type="PROSITE" id="PS51819"/>
    </source>
</evidence>
<dbReference type="InterPro" id="IPR029068">
    <property type="entry name" value="Glyas_Bleomycin-R_OHBP_Dase"/>
</dbReference>
<reference evidence="2 3" key="2">
    <citation type="journal article" date="2010" name="Stand. Genomic Sci.">
        <title>Complete genome sequence of Desulfohalobium retbaense type strain (HR(100)).</title>
        <authorList>
            <person name="Spring S."/>
            <person name="Nolan M."/>
            <person name="Lapidus A."/>
            <person name="Glavina Del Rio T."/>
            <person name="Copeland A."/>
            <person name="Tice H."/>
            <person name="Cheng J.F."/>
            <person name="Lucas S."/>
            <person name="Land M."/>
            <person name="Chen F."/>
            <person name="Bruce D."/>
            <person name="Goodwin L."/>
            <person name="Pitluck S."/>
            <person name="Ivanova N."/>
            <person name="Mavromatis K."/>
            <person name="Mikhailova N."/>
            <person name="Pati A."/>
            <person name="Chen A."/>
            <person name="Palaniappan K."/>
            <person name="Hauser L."/>
            <person name="Chang Y.J."/>
            <person name="Jeffries C.D."/>
            <person name="Munk C."/>
            <person name="Kiss H."/>
            <person name="Chain P."/>
            <person name="Han C."/>
            <person name="Brettin T."/>
            <person name="Detter J.C."/>
            <person name="Schuler E."/>
            <person name="Goker M."/>
            <person name="Rohde M."/>
            <person name="Bristow J."/>
            <person name="Eisen J.A."/>
            <person name="Markowitz V."/>
            <person name="Hugenholtz P."/>
            <person name="Kyrpides N.C."/>
            <person name="Klenk H.P."/>
        </authorList>
    </citation>
    <scope>NUCLEOTIDE SEQUENCE [LARGE SCALE GENOMIC DNA]</scope>
    <source>
        <strain evidence="3">ATCC 49802 / DSM 20745 / S 6022</strain>
    </source>
</reference>
<dbReference type="PDB" id="4HC5">
    <property type="method" value="X-ray"/>
    <property type="resolution" value="1.45 A"/>
    <property type="chains" value="A/B/C/D=1-130"/>
</dbReference>
<dbReference type="InParanoid" id="D1C967"/>
<keyword evidence="3" id="KW-1185">Reference proteome</keyword>
<dbReference type="InterPro" id="IPR037523">
    <property type="entry name" value="VOC_core"/>
</dbReference>
<protein>
    <submittedName>
        <fullName evidence="2">Glyoxalase/bleomycin resistance protein/dioxygenase</fullName>
    </submittedName>
</protein>